<dbReference type="Gene3D" id="3.40.225.10">
    <property type="entry name" value="Class II aldolase/adducin N-terminal domain"/>
    <property type="match status" value="1"/>
</dbReference>
<dbReference type="KEGG" id="omr:OXIME_001690"/>
<keyword evidence="1" id="KW-0028">Amino-acid biosynthesis</keyword>
<evidence type="ECO:0000313" key="8">
    <source>
        <dbReference type="Proteomes" id="UP001451606"/>
    </source>
</evidence>
<keyword evidence="2" id="KW-0479">Metal-binding</keyword>
<keyword evidence="3" id="KW-0862">Zinc</keyword>
<dbReference type="InterPro" id="IPR036409">
    <property type="entry name" value="Aldolase_II/adducin_N_sf"/>
</dbReference>
<dbReference type="NCBIfam" id="TIGR03328">
    <property type="entry name" value="salvage_mtnB"/>
    <property type="match status" value="1"/>
</dbReference>
<keyword evidence="4" id="KW-0486">Methionine biosynthesis</keyword>
<keyword evidence="8" id="KW-1185">Reference proteome</keyword>
<dbReference type="AlphaFoldDB" id="A0AAX4NIR6"/>
<evidence type="ECO:0000256" key="5">
    <source>
        <dbReference type="ARBA" id="ARBA00023239"/>
    </source>
</evidence>
<gene>
    <name evidence="7" type="primary">mtnB</name>
    <name evidence="7" type="ORF">OXIME_001690</name>
</gene>
<feature type="domain" description="Class II aldolase/adducin N-terminal" evidence="6">
    <location>
        <begin position="20"/>
        <end position="210"/>
    </location>
</feature>
<dbReference type="Pfam" id="PF00596">
    <property type="entry name" value="Aldolase_II"/>
    <property type="match status" value="1"/>
</dbReference>
<dbReference type="HAMAP" id="MF_01677">
    <property type="entry name" value="Salvage_MtnB"/>
    <property type="match status" value="1"/>
</dbReference>
<evidence type="ECO:0000256" key="1">
    <source>
        <dbReference type="ARBA" id="ARBA00022605"/>
    </source>
</evidence>
<dbReference type="GO" id="GO:0046570">
    <property type="term" value="F:methylthioribulose 1-phosphate dehydratase activity"/>
    <property type="evidence" value="ECO:0007669"/>
    <property type="project" value="UniProtKB-EC"/>
</dbReference>
<dbReference type="Proteomes" id="UP001451606">
    <property type="component" value="Chromosome"/>
</dbReference>
<sequence length="220" mass="24359">MELEDNEKKDSLKNFRSFGQQIVDTASVFYRRGWLFGTSGNLSAVINETPLQIAITGSGLNKGKIDLSGLIVIDVNGNVISGNKKVSSEADLHIAVIREMHAGSVFHTHSVWSTMLSKRYLKDGGILIRGYEMLKGLNNVGTHEHSEWIPIIENSQDMKTLSATVTSILRQHPEVHGFMLSGHGLYTWGKTPEEAERHVEVIEFLLEVYGRGNAGTDNIP</sequence>
<dbReference type="SMART" id="SM01007">
    <property type="entry name" value="Aldolase_II"/>
    <property type="match status" value="1"/>
</dbReference>
<dbReference type="SUPFAM" id="SSF53639">
    <property type="entry name" value="AraD/HMP-PK domain-like"/>
    <property type="match status" value="1"/>
</dbReference>
<dbReference type="EC" id="4.2.1.109" evidence="7"/>
<dbReference type="GO" id="GO:0019509">
    <property type="term" value="P:L-methionine salvage from methylthioadenosine"/>
    <property type="evidence" value="ECO:0007669"/>
    <property type="project" value="InterPro"/>
</dbReference>
<reference evidence="7 8" key="1">
    <citation type="submission" date="2023-09" db="EMBL/GenBank/DDBJ databases">
        <authorList>
            <person name="Golyshina O.V."/>
            <person name="Lunev E.A."/>
            <person name="Bargiela R."/>
            <person name="Gaines M.C."/>
            <person name="Daum B."/>
            <person name="Bale N.J."/>
            <person name="Koenen M."/>
            <person name="Sinninghe Damst J.S."/>
            <person name="Yakimov M."/>
            <person name="Golyshin P.N."/>
        </authorList>
    </citation>
    <scope>NUCLEOTIDE SEQUENCE [LARGE SCALE GENOMIC DNA]</scope>
    <source>
        <strain evidence="7 8">M1</strain>
    </source>
</reference>
<evidence type="ECO:0000259" key="6">
    <source>
        <dbReference type="SMART" id="SM01007"/>
    </source>
</evidence>
<keyword evidence="5 7" id="KW-0456">Lyase</keyword>
<evidence type="ECO:0000256" key="3">
    <source>
        <dbReference type="ARBA" id="ARBA00022833"/>
    </source>
</evidence>
<dbReference type="InterPro" id="IPR017714">
    <property type="entry name" value="MethylthioRu-1-P_deHdtase_MtnB"/>
</dbReference>
<dbReference type="PANTHER" id="PTHR10640:SF7">
    <property type="entry name" value="METHYLTHIORIBULOSE-1-PHOSPHATE DEHYDRATASE"/>
    <property type="match status" value="1"/>
</dbReference>
<dbReference type="GO" id="GO:0005737">
    <property type="term" value="C:cytoplasm"/>
    <property type="evidence" value="ECO:0007669"/>
    <property type="project" value="InterPro"/>
</dbReference>
<proteinExistence type="inferred from homology"/>
<dbReference type="GO" id="GO:0046872">
    <property type="term" value="F:metal ion binding"/>
    <property type="evidence" value="ECO:0007669"/>
    <property type="project" value="UniProtKB-KW"/>
</dbReference>
<dbReference type="InterPro" id="IPR001303">
    <property type="entry name" value="Aldolase_II/adducin_N"/>
</dbReference>
<dbReference type="GeneID" id="95968428"/>
<dbReference type="RefSeq" id="WP_393971414.1">
    <property type="nucleotide sequence ID" value="NZ_CP133772.1"/>
</dbReference>
<dbReference type="EMBL" id="CP133772">
    <property type="protein sequence ID" value="WYY01094.1"/>
    <property type="molecule type" value="Genomic_DNA"/>
</dbReference>
<organism evidence="7 8">
    <name type="scientific">Oxyplasma meridianum</name>
    <dbReference type="NCBI Taxonomy" id="3073602"/>
    <lineage>
        <taxon>Archaea</taxon>
        <taxon>Methanobacteriati</taxon>
        <taxon>Thermoplasmatota</taxon>
        <taxon>Thermoplasmata</taxon>
        <taxon>Thermoplasmatales</taxon>
        <taxon>Thermoplasmataceae</taxon>
        <taxon>Oxyplasma</taxon>
    </lineage>
</organism>
<evidence type="ECO:0000256" key="2">
    <source>
        <dbReference type="ARBA" id="ARBA00022723"/>
    </source>
</evidence>
<evidence type="ECO:0000313" key="7">
    <source>
        <dbReference type="EMBL" id="WYY01094.1"/>
    </source>
</evidence>
<dbReference type="PANTHER" id="PTHR10640">
    <property type="entry name" value="METHYLTHIORIBULOSE-1-PHOSPHATE DEHYDRATASE"/>
    <property type="match status" value="1"/>
</dbReference>
<accession>A0AAX4NIR6</accession>
<name>A0AAX4NIR6_9ARCH</name>
<evidence type="ECO:0000256" key="4">
    <source>
        <dbReference type="ARBA" id="ARBA00023167"/>
    </source>
</evidence>
<protein>
    <submittedName>
        <fullName evidence="7">Methylthioribulose 1-phosphate dehydratase</fullName>
        <ecNumber evidence="7">4.2.1.109</ecNumber>
    </submittedName>
</protein>